<dbReference type="PANTHER" id="PTHR24043">
    <property type="entry name" value="SCAVENGER RECEPTOR CLASS F"/>
    <property type="match status" value="1"/>
</dbReference>
<keyword evidence="3" id="KW-0732">Signal</keyword>
<feature type="chain" id="PRO_5036491569" description="EGF-like domain-containing protein" evidence="3">
    <location>
        <begin position="20"/>
        <end position="340"/>
    </location>
</feature>
<keyword evidence="2" id="KW-0472">Membrane</keyword>
<evidence type="ECO:0000259" key="4">
    <source>
        <dbReference type="SMART" id="SM00181"/>
    </source>
</evidence>
<dbReference type="Proteomes" id="UP000005408">
    <property type="component" value="Unassembled WGS sequence"/>
</dbReference>
<proteinExistence type="predicted"/>
<feature type="transmembrane region" description="Helical" evidence="2">
    <location>
        <begin position="261"/>
        <end position="283"/>
    </location>
</feature>
<keyword evidence="2" id="KW-0812">Transmembrane</keyword>
<feature type="domain" description="EGF-like" evidence="4">
    <location>
        <begin position="131"/>
        <end position="165"/>
    </location>
</feature>
<keyword evidence="1" id="KW-0245">EGF-like domain</keyword>
<feature type="domain" description="EGF-like" evidence="4">
    <location>
        <begin position="21"/>
        <end position="55"/>
    </location>
</feature>
<evidence type="ECO:0000256" key="2">
    <source>
        <dbReference type="SAM" id="Phobius"/>
    </source>
</evidence>
<keyword evidence="2" id="KW-1133">Transmembrane helix</keyword>
<dbReference type="SMART" id="SM00181">
    <property type="entry name" value="EGF"/>
    <property type="match status" value="4"/>
</dbReference>
<dbReference type="PANTHER" id="PTHR24043:SF8">
    <property type="entry name" value="EGF-LIKE DOMAIN-CONTAINING PROTEIN"/>
    <property type="match status" value="1"/>
</dbReference>
<dbReference type="InterPro" id="IPR042635">
    <property type="entry name" value="MEGF10/SREC1/2-like"/>
</dbReference>
<protein>
    <recommendedName>
        <fullName evidence="4">EGF-like domain-containing protein</fullName>
    </recommendedName>
</protein>
<feature type="domain" description="EGF-like" evidence="4">
    <location>
        <begin position="66"/>
        <end position="103"/>
    </location>
</feature>
<reference evidence="5" key="1">
    <citation type="submission" date="2022-08" db="UniProtKB">
        <authorList>
            <consortium name="EnsemblMetazoa"/>
        </authorList>
    </citation>
    <scope>IDENTIFICATION</scope>
    <source>
        <strain evidence="5">05x7-T-G4-1.051#20</strain>
    </source>
</reference>
<name>A0A8W8NYE0_MAGGI</name>
<keyword evidence="6" id="KW-1185">Reference proteome</keyword>
<dbReference type="AlphaFoldDB" id="A0A8W8NYE0"/>
<evidence type="ECO:0000256" key="3">
    <source>
        <dbReference type="SAM" id="SignalP"/>
    </source>
</evidence>
<dbReference type="Gene3D" id="2.170.300.10">
    <property type="entry name" value="Tie2 ligand-binding domain superfamily"/>
    <property type="match status" value="2"/>
</dbReference>
<feature type="domain" description="EGF-like" evidence="4">
    <location>
        <begin position="176"/>
        <end position="213"/>
    </location>
</feature>
<dbReference type="EnsemblMetazoa" id="G9248.1">
    <property type="protein sequence ID" value="G9248.1:cds"/>
    <property type="gene ID" value="G9248"/>
</dbReference>
<dbReference type="GO" id="GO:0005044">
    <property type="term" value="F:scavenger receptor activity"/>
    <property type="evidence" value="ECO:0007669"/>
    <property type="project" value="InterPro"/>
</dbReference>
<accession>A0A8W8NYE0</accession>
<evidence type="ECO:0000313" key="5">
    <source>
        <dbReference type="EnsemblMetazoa" id="G9248.1:cds"/>
    </source>
</evidence>
<organism evidence="5 6">
    <name type="scientific">Magallana gigas</name>
    <name type="common">Pacific oyster</name>
    <name type="synonym">Crassostrea gigas</name>
    <dbReference type="NCBI Taxonomy" id="29159"/>
    <lineage>
        <taxon>Eukaryota</taxon>
        <taxon>Metazoa</taxon>
        <taxon>Spiralia</taxon>
        <taxon>Lophotrochozoa</taxon>
        <taxon>Mollusca</taxon>
        <taxon>Bivalvia</taxon>
        <taxon>Autobranchia</taxon>
        <taxon>Pteriomorphia</taxon>
        <taxon>Ostreida</taxon>
        <taxon>Ostreoidea</taxon>
        <taxon>Ostreidae</taxon>
        <taxon>Magallana</taxon>
    </lineage>
</organism>
<feature type="signal peptide" evidence="3">
    <location>
        <begin position="1"/>
        <end position="19"/>
    </location>
</feature>
<sequence>MVSSLFQFFIGCLTLGYYGENCSTPCPENCKGGDCDIVDGTCISCVPGYSGSMCNIVCNKNTYGPNCSRTCGHCLYLYGEKCNHVTGQCPRGCASGFQGDLCVESRSEFRNTTLAWSTYNGCLTLGYYGENCSTPCPENCKGGDCDNVDGTCVSCIPGYSGSMCNIVCNNNTYGPNCSRTCGHCLYLYGEKCNHVTGQCPRGCASGFQGDLCVESRSEFRNTTLAWSTYNATDKFKNKTLVRPMNNADGPPVLQTTAQVPFYSIITVVVLFSVSALLNMFFISRQVLARCRNREEKVDESVEQPNTIVNSIYIQENGFSTYQELEHADQKENNDVYTSLA</sequence>
<evidence type="ECO:0000256" key="1">
    <source>
        <dbReference type="ARBA" id="ARBA00022536"/>
    </source>
</evidence>
<dbReference type="InterPro" id="IPR000742">
    <property type="entry name" value="EGF"/>
</dbReference>
<evidence type="ECO:0000313" key="6">
    <source>
        <dbReference type="Proteomes" id="UP000005408"/>
    </source>
</evidence>